<dbReference type="InterPro" id="IPR003395">
    <property type="entry name" value="RecF/RecN/SMC_N"/>
</dbReference>
<dbReference type="InterPro" id="IPR004604">
    <property type="entry name" value="DNA_recomb/repair_RecN"/>
</dbReference>
<gene>
    <name evidence="12" type="ORF">A5CBH24_16420</name>
</gene>
<dbReference type="GO" id="GO:0005524">
    <property type="term" value="F:ATP binding"/>
    <property type="evidence" value="ECO:0007669"/>
    <property type="project" value="UniProtKB-KW"/>
</dbReference>
<feature type="domain" description="RecF/RecN/SMC N-terminal" evidence="11">
    <location>
        <begin position="2"/>
        <end position="508"/>
    </location>
</feature>
<dbReference type="KEGG" id="acou:A5CBH24_16420"/>
<dbReference type="EMBL" id="AP019735">
    <property type="protein sequence ID" value="BBL04329.1"/>
    <property type="molecule type" value="Genomic_DNA"/>
</dbReference>
<evidence type="ECO:0000256" key="1">
    <source>
        <dbReference type="ARBA" id="ARBA00003618"/>
    </source>
</evidence>
<evidence type="ECO:0000256" key="2">
    <source>
        <dbReference type="ARBA" id="ARBA00009441"/>
    </source>
</evidence>
<dbReference type="Gene3D" id="3.40.50.300">
    <property type="entry name" value="P-loop containing nucleotide triphosphate hydrolases"/>
    <property type="match status" value="2"/>
</dbReference>
<dbReference type="PIRSF" id="PIRSF003128">
    <property type="entry name" value="RecN"/>
    <property type="match status" value="1"/>
</dbReference>
<dbReference type="AlphaFoldDB" id="A0A4Y1WVM9"/>
<feature type="coiled-coil region" evidence="10">
    <location>
        <begin position="335"/>
        <end position="369"/>
    </location>
</feature>
<evidence type="ECO:0000313" key="13">
    <source>
        <dbReference type="Proteomes" id="UP000318946"/>
    </source>
</evidence>
<organism evidence="12 13">
    <name type="scientific">Alistipes communis</name>
    <dbReference type="NCBI Taxonomy" id="2585118"/>
    <lineage>
        <taxon>Bacteria</taxon>
        <taxon>Pseudomonadati</taxon>
        <taxon>Bacteroidota</taxon>
        <taxon>Bacteroidia</taxon>
        <taxon>Bacteroidales</taxon>
        <taxon>Rikenellaceae</taxon>
        <taxon>Alistipes</taxon>
    </lineage>
</organism>
<evidence type="ECO:0000256" key="8">
    <source>
        <dbReference type="ARBA" id="ARBA00033408"/>
    </source>
</evidence>
<dbReference type="GeneID" id="78342359"/>
<dbReference type="PANTHER" id="PTHR11059:SF0">
    <property type="entry name" value="DNA REPAIR PROTEIN RECN"/>
    <property type="match status" value="1"/>
</dbReference>
<dbReference type="Proteomes" id="UP000318946">
    <property type="component" value="Chromosome"/>
</dbReference>
<evidence type="ECO:0000256" key="6">
    <source>
        <dbReference type="ARBA" id="ARBA00022840"/>
    </source>
</evidence>
<keyword evidence="4" id="KW-0547">Nucleotide-binding</keyword>
<dbReference type="GO" id="GO:0043590">
    <property type="term" value="C:bacterial nucleoid"/>
    <property type="evidence" value="ECO:0007669"/>
    <property type="project" value="TreeGrafter"/>
</dbReference>
<keyword evidence="6" id="KW-0067">ATP-binding</keyword>
<dbReference type="NCBIfam" id="TIGR00634">
    <property type="entry name" value="recN"/>
    <property type="match status" value="1"/>
</dbReference>
<keyword evidence="13" id="KW-1185">Reference proteome</keyword>
<evidence type="ECO:0000256" key="4">
    <source>
        <dbReference type="ARBA" id="ARBA00022741"/>
    </source>
</evidence>
<dbReference type="GO" id="GO:0006281">
    <property type="term" value="P:DNA repair"/>
    <property type="evidence" value="ECO:0007669"/>
    <property type="project" value="UniProtKB-KW"/>
</dbReference>
<evidence type="ECO:0000256" key="7">
    <source>
        <dbReference type="ARBA" id="ARBA00023204"/>
    </source>
</evidence>
<comment type="function">
    <text evidence="1 9">May be involved in recombinational repair of damaged DNA.</text>
</comment>
<reference evidence="13" key="1">
    <citation type="submission" date="2019-06" db="EMBL/GenBank/DDBJ databases">
        <title>Alistipes onderdonkii subsp. vulgaris subsp. nov., Alistipes dispar sp. nov. and Alistipes communis sp. nov., isolated from human faeces, and creation of Alistipes onderdonkii subsp. onderdonkii subsp. nov.</title>
        <authorList>
            <person name="Sakamoto M."/>
            <person name="Ikeyama N."/>
            <person name="Ogata Y."/>
            <person name="Suda W."/>
            <person name="Iino T."/>
            <person name="Hattori M."/>
            <person name="Ohkuma M."/>
        </authorList>
    </citation>
    <scope>NUCLEOTIDE SEQUENCE [LARGE SCALE GENOMIC DNA]</scope>
    <source>
        <strain evidence="13">5CBH24</strain>
    </source>
</reference>
<dbReference type="CDD" id="cd03241">
    <property type="entry name" value="ABC_RecN"/>
    <property type="match status" value="1"/>
</dbReference>
<dbReference type="GO" id="GO:0009432">
    <property type="term" value="P:SOS response"/>
    <property type="evidence" value="ECO:0007669"/>
    <property type="project" value="TreeGrafter"/>
</dbReference>
<dbReference type="Pfam" id="PF02463">
    <property type="entry name" value="SMC_N"/>
    <property type="match status" value="1"/>
</dbReference>
<feature type="coiled-coil region" evidence="10">
    <location>
        <begin position="158"/>
        <end position="185"/>
    </location>
</feature>
<protein>
    <recommendedName>
        <fullName evidence="3 9">DNA repair protein RecN</fullName>
    </recommendedName>
    <alternativeName>
        <fullName evidence="8 9">Recombination protein N</fullName>
    </alternativeName>
</protein>
<dbReference type="PANTHER" id="PTHR11059">
    <property type="entry name" value="DNA REPAIR PROTEIN RECN"/>
    <property type="match status" value="1"/>
</dbReference>
<evidence type="ECO:0000256" key="5">
    <source>
        <dbReference type="ARBA" id="ARBA00022763"/>
    </source>
</evidence>
<evidence type="ECO:0000256" key="3">
    <source>
        <dbReference type="ARBA" id="ARBA00021315"/>
    </source>
</evidence>
<comment type="similarity">
    <text evidence="2 9">Belongs to the RecN family.</text>
</comment>
<name>A0A4Y1WVM9_9BACT</name>
<dbReference type="OrthoDB" id="9806954at2"/>
<evidence type="ECO:0000259" key="11">
    <source>
        <dbReference type="Pfam" id="PF02463"/>
    </source>
</evidence>
<proteinExistence type="inferred from homology"/>
<accession>A0A4Y1WVM9</accession>
<keyword evidence="10" id="KW-0175">Coiled coil</keyword>
<dbReference type="RefSeq" id="WP_141412817.1">
    <property type="nucleotide sequence ID" value="NZ_AP019735.1"/>
</dbReference>
<dbReference type="SUPFAM" id="SSF52540">
    <property type="entry name" value="P-loop containing nucleoside triphosphate hydrolases"/>
    <property type="match status" value="1"/>
</dbReference>
<sequence length="548" mass="60145">MLRRLSVSNYILIDSLEIEFDPRLNIITGETGAGKSILLGALGLLLGNKNEGAALRDTQRNCVIEGVFDIAAYGLRPFFEANDLDYADEAVVRRILTPAGKSRAYINDLPVQLAQLREFGSRLIDIHSQHQNLILASEEFRTEALDTVAGNGELRAAYRAKYERLQELQRTCARLRAEADAARRDEEWLRYQAEELTAARLRAGEVAELEAEQAVLANADRIGEAITAVRNAFDGDEIGVLAQVKNAEVEIGRLGGSYPHAADLSRRLRSVLEELKDIAATLAEDGERIETNPERLQKVDDRLNTLYSLCQKHRAADEGELIALRDRYAAQLDAITHSDEELAALQTEIGAARNEAELLASELHRTREQAAPVFAGQIVATLVRLGMPDARFEAAVVDCGALMEGGRDRVEFRFSANRTTPPAAVERIASGGELSRVMLALKALLARRMQLPTILFDEIDTGVSGRIADAMGEIICALAETMQVVDITHLPQVASKGSTHFVVYKRDGETHIARLTPDERTTEIAKMLSGSEVTEAAMTQARILLGGK</sequence>
<keyword evidence="7 9" id="KW-0234">DNA repair</keyword>
<evidence type="ECO:0000256" key="9">
    <source>
        <dbReference type="PIRNR" id="PIRNR003128"/>
    </source>
</evidence>
<evidence type="ECO:0000313" key="12">
    <source>
        <dbReference type="EMBL" id="BBL04329.1"/>
    </source>
</evidence>
<keyword evidence="5 9" id="KW-0227">DNA damage</keyword>
<dbReference type="GO" id="GO:0006310">
    <property type="term" value="P:DNA recombination"/>
    <property type="evidence" value="ECO:0007669"/>
    <property type="project" value="InterPro"/>
</dbReference>
<evidence type="ECO:0000256" key="10">
    <source>
        <dbReference type="SAM" id="Coils"/>
    </source>
</evidence>
<dbReference type="InterPro" id="IPR027417">
    <property type="entry name" value="P-loop_NTPase"/>
</dbReference>